<dbReference type="Gene3D" id="3.40.50.11340">
    <property type="match status" value="1"/>
</dbReference>
<dbReference type="Gene3D" id="3.40.50.11350">
    <property type="match status" value="1"/>
</dbReference>
<dbReference type="Proteomes" id="UP000181976">
    <property type="component" value="Unassembled WGS sequence"/>
</dbReference>
<dbReference type="InParanoid" id="A0A1I2ETG0"/>
<gene>
    <name evidence="1" type="ORF">SAMN05444380_12444</name>
</gene>
<evidence type="ECO:0000313" key="1">
    <source>
        <dbReference type="EMBL" id="SFE96362.1"/>
    </source>
</evidence>
<sequence length="332" mass="38742">MKNRYLILKGCAGLGNRLITLSNTIDYARKTKRTLFVDWSDGQFGKKFDNVFYKYFRLINIPHIQSLEVIKGYNNLTFYPPLWGKMPEKSLYDLYVQAGSDKLKRLLPFSLKGAISKKDGYWLQKTSLTTNSNKDLQTIKSLFKKNDIPYGGRYKTGIKEDVVFYADFCPPLKKEYLRNNLDLSNELAEEIGLLKNQLKINQKTIGVHVRMTDKQPDSSLDSLKKIINDLKTKSSNIFLATDNKMVEDYFLKNFKNVVFTSKWRPEDYGQKMGIHQFAIRHEKYDHAETILKESIIDMWLLAHCEFLIYQKNSSFSKISAIIKNEPEKTFSW</sequence>
<dbReference type="PANTHER" id="PTHR13132:SF29">
    <property type="entry name" value="ALPHA-(1,6)-FUCOSYLTRANSFERASE"/>
    <property type="match status" value="1"/>
</dbReference>
<dbReference type="STRING" id="385682.SAMN05444380_12444"/>
<name>A0A1I2ETG0_9BACT</name>
<accession>A0A1I2ETG0</accession>
<organism evidence="1 2">
    <name type="scientific">Thermophagus xiamenensis</name>
    <dbReference type="NCBI Taxonomy" id="385682"/>
    <lineage>
        <taxon>Bacteria</taxon>
        <taxon>Pseudomonadati</taxon>
        <taxon>Bacteroidota</taxon>
        <taxon>Bacteroidia</taxon>
        <taxon>Marinilabiliales</taxon>
        <taxon>Marinilabiliaceae</taxon>
        <taxon>Thermophagus</taxon>
    </lineage>
</organism>
<dbReference type="RefSeq" id="WP_010527485.1">
    <property type="nucleotide sequence ID" value="NZ_AFSL01000049.1"/>
</dbReference>
<reference evidence="1 2" key="1">
    <citation type="submission" date="2016-10" db="EMBL/GenBank/DDBJ databases">
        <authorList>
            <person name="de Groot N.N."/>
        </authorList>
    </citation>
    <scope>NUCLEOTIDE SEQUENCE [LARGE SCALE GENOMIC DNA]</scope>
    <source>
        <strain evidence="1 2">DSM 19012</strain>
    </source>
</reference>
<evidence type="ECO:0000313" key="2">
    <source>
        <dbReference type="Proteomes" id="UP000181976"/>
    </source>
</evidence>
<dbReference type="EMBL" id="FONA01000024">
    <property type="protein sequence ID" value="SFE96362.1"/>
    <property type="molecule type" value="Genomic_DNA"/>
</dbReference>
<keyword evidence="2" id="KW-1185">Reference proteome</keyword>
<dbReference type="GO" id="GO:0006487">
    <property type="term" value="P:protein N-linked glycosylation"/>
    <property type="evidence" value="ECO:0007669"/>
    <property type="project" value="TreeGrafter"/>
</dbReference>
<dbReference type="PANTHER" id="PTHR13132">
    <property type="entry name" value="ALPHA- 1,6 -FUCOSYLTRANSFERASE"/>
    <property type="match status" value="1"/>
</dbReference>
<protein>
    <submittedName>
        <fullName evidence="1">Nodulation protein Z (NodZ)</fullName>
    </submittedName>
</protein>
<dbReference type="GO" id="GO:0046921">
    <property type="term" value="F:alpha-(1-&gt;6)-fucosyltransferase activity"/>
    <property type="evidence" value="ECO:0007669"/>
    <property type="project" value="TreeGrafter"/>
</dbReference>
<dbReference type="OrthoDB" id="1432594at2"/>
<proteinExistence type="predicted"/>
<dbReference type="AlphaFoldDB" id="A0A1I2ETG0"/>